<dbReference type="OrthoDB" id="2156220at2"/>
<dbReference type="EMBL" id="SOAM01000001">
    <property type="protein sequence ID" value="TDS79998.1"/>
    <property type="molecule type" value="Genomic_DNA"/>
</dbReference>
<dbReference type="Proteomes" id="UP000295344">
    <property type="component" value="Unassembled WGS sequence"/>
</dbReference>
<gene>
    <name evidence="1" type="ORF">CLV52_0544</name>
</gene>
<dbReference type="RefSeq" id="WP_133764615.1">
    <property type="nucleotide sequence ID" value="NZ_BAAARP010000001.1"/>
</dbReference>
<sequence>MTEQQPYEVLRRTAAFELRRYPAHTVAEVEVEAPFDRAGNVAFGRLFGYISGANTARRSVAMTAPVVQRSTAAGQRVPMTAPVVQAGPTGTARGTHAVAFVLPAGMTAASAPVPTDPSIRIRAVPASTAAALRFSGSSSAAAFRRHEQQLREALDAAGLRPVGAPRFARFDPPFKPWFLRRNEVVQDVEA</sequence>
<dbReference type="AlphaFoldDB" id="A0A4R7FQN8"/>
<dbReference type="Pfam" id="PF04832">
    <property type="entry name" value="SOUL"/>
    <property type="match status" value="2"/>
</dbReference>
<name>A0A4R7FQN8_9MICO</name>
<proteinExistence type="predicted"/>
<protein>
    <submittedName>
        <fullName evidence="1">SOUL heme-binding protein</fullName>
    </submittedName>
</protein>
<keyword evidence="2" id="KW-1185">Reference proteome</keyword>
<comment type="caution">
    <text evidence="1">The sequence shown here is derived from an EMBL/GenBank/DDBJ whole genome shotgun (WGS) entry which is preliminary data.</text>
</comment>
<dbReference type="PANTHER" id="PTHR11220:SF58">
    <property type="entry name" value="SOUL HEME-BINDING FAMILY PROTEIN"/>
    <property type="match status" value="1"/>
</dbReference>
<dbReference type="InterPro" id="IPR006917">
    <property type="entry name" value="SOUL_heme-bd"/>
</dbReference>
<dbReference type="Gene3D" id="3.20.80.10">
    <property type="entry name" value="Regulatory factor, effector binding domain"/>
    <property type="match status" value="2"/>
</dbReference>
<dbReference type="InterPro" id="IPR011256">
    <property type="entry name" value="Reg_factor_effector_dom_sf"/>
</dbReference>
<evidence type="ECO:0000313" key="1">
    <source>
        <dbReference type="EMBL" id="TDS79998.1"/>
    </source>
</evidence>
<dbReference type="PANTHER" id="PTHR11220">
    <property type="entry name" value="HEME-BINDING PROTEIN-RELATED"/>
    <property type="match status" value="1"/>
</dbReference>
<evidence type="ECO:0000313" key="2">
    <source>
        <dbReference type="Proteomes" id="UP000295344"/>
    </source>
</evidence>
<dbReference type="SUPFAM" id="SSF55136">
    <property type="entry name" value="Probable bacterial effector-binding domain"/>
    <property type="match status" value="1"/>
</dbReference>
<organism evidence="1 2">
    <name type="scientific">Amnibacterium kyonggiense</name>
    <dbReference type="NCBI Taxonomy" id="595671"/>
    <lineage>
        <taxon>Bacteria</taxon>
        <taxon>Bacillati</taxon>
        <taxon>Actinomycetota</taxon>
        <taxon>Actinomycetes</taxon>
        <taxon>Micrococcales</taxon>
        <taxon>Microbacteriaceae</taxon>
        <taxon>Amnibacterium</taxon>
    </lineage>
</organism>
<accession>A0A4R7FQN8</accession>
<reference evidence="1 2" key="1">
    <citation type="submission" date="2019-03" db="EMBL/GenBank/DDBJ databases">
        <title>Genomic Encyclopedia of Archaeal and Bacterial Type Strains, Phase II (KMG-II): from individual species to whole genera.</title>
        <authorList>
            <person name="Goeker M."/>
        </authorList>
    </citation>
    <scope>NUCLEOTIDE SEQUENCE [LARGE SCALE GENOMIC DNA]</scope>
    <source>
        <strain evidence="1 2">DSM 24782</strain>
    </source>
</reference>